<reference evidence="4" key="1">
    <citation type="journal article" date="2019" name="Int. J. Syst. Evol. Microbiol.">
        <title>The Global Catalogue of Microorganisms (GCM) 10K type strain sequencing project: providing services to taxonomists for standard genome sequencing and annotation.</title>
        <authorList>
            <consortium name="The Broad Institute Genomics Platform"/>
            <consortium name="The Broad Institute Genome Sequencing Center for Infectious Disease"/>
            <person name="Wu L."/>
            <person name="Ma J."/>
        </authorList>
    </citation>
    <scope>NUCLEOTIDE SEQUENCE [LARGE SCALE GENOMIC DNA]</scope>
    <source>
        <strain evidence="4">JCM 18302</strain>
    </source>
</reference>
<organism evidence="3 4">
    <name type="scientific">Pseudonocardia adelaidensis</name>
    <dbReference type="NCBI Taxonomy" id="648754"/>
    <lineage>
        <taxon>Bacteria</taxon>
        <taxon>Bacillati</taxon>
        <taxon>Actinomycetota</taxon>
        <taxon>Actinomycetes</taxon>
        <taxon>Pseudonocardiales</taxon>
        <taxon>Pseudonocardiaceae</taxon>
        <taxon>Pseudonocardia</taxon>
    </lineage>
</organism>
<evidence type="ECO:0000313" key="4">
    <source>
        <dbReference type="Proteomes" id="UP001500804"/>
    </source>
</evidence>
<comment type="caution">
    <text evidence="3">The sequence shown here is derived from an EMBL/GenBank/DDBJ whole genome shotgun (WGS) entry which is preliminary data.</text>
</comment>
<gene>
    <name evidence="3" type="ORF">GCM10023320_72230</name>
</gene>
<sequence>MAADREHPHLTSRAVPGVGGPGHDARTPDGQSALRLHAGIAAVAFVLCTLVTVIFFLQGATVLGVIFGAIALGCVGVFAWAFASRRAARRAGGG</sequence>
<feature type="transmembrane region" description="Helical" evidence="2">
    <location>
        <begin position="36"/>
        <end position="57"/>
    </location>
</feature>
<keyword evidence="2" id="KW-0812">Transmembrane</keyword>
<feature type="transmembrane region" description="Helical" evidence="2">
    <location>
        <begin position="63"/>
        <end position="83"/>
    </location>
</feature>
<evidence type="ECO:0000256" key="1">
    <source>
        <dbReference type="SAM" id="MobiDB-lite"/>
    </source>
</evidence>
<evidence type="ECO:0000313" key="3">
    <source>
        <dbReference type="EMBL" id="GAA5138197.1"/>
    </source>
</evidence>
<dbReference type="EMBL" id="BAABJO010000039">
    <property type="protein sequence ID" value="GAA5138197.1"/>
    <property type="molecule type" value="Genomic_DNA"/>
</dbReference>
<feature type="region of interest" description="Disordered" evidence="1">
    <location>
        <begin position="1"/>
        <end position="30"/>
    </location>
</feature>
<evidence type="ECO:0008006" key="5">
    <source>
        <dbReference type="Google" id="ProtNLM"/>
    </source>
</evidence>
<protein>
    <recommendedName>
        <fullName evidence="5">DUF3040 family protein</fullName>
    </recommendedName>
</protein>
<dbReference type="Proteomes" id="UP001500804">
    <property type="component" value="Unassembled WGS sequence"/>
</dbReference>
<keyword evidence="2" id="KW-0472">Membrane</keyword>
<keyword evidence="2" id="KW-1133">Transmembrane helix</keyword>
<evidence type="ECO:0000256" key="2">
    <source>
        <dbReference type="SAM" id="Phobius"/>
    </source>
</evidence>
<name>A0ABP9P3J8_9PSEU</name>
<keyword evidence="4" id="KW-1185">Reference proteome</keyword>
<accession>A0ABP9P3J8</accession>
<proteinExistence type="predicted"/>